<dbReference type="InterPro" id="IPR036249">
    <property type="entry name" value="Thioredoxin-like_sf"/>
</dbReference>
<name>A0A150U379_SORCE</name>
<proteinExistence type="predicted"/>
<dbReference type="AlphaFoldDB" id="A0A150U379"/>
<dbReference type="Proteomes" id="UP000075502">
    <property type="component" value="Unassembled WGS sequence"/>
</dbReference>
<evidence type="ECO:0000313" key="1">
    <source>
        <dbReference type="EMBL" id="KYG11362.1"/>
    </source>
</evidence>
<gene>
    <name evidence="1" type="ORF">BE21_57775</name>
</gene>
<reference evidence="1 2" key="1">
    <citation type="submission" date="2014-02" db="EMBL/GenBank/DDBJ databases">
        <title>The small core and large imbalanced accessory genome model reveals a collaborative survival strategy of Sorangium cellulosum strains in nature.</title>
        <authorList>
            <person name="Han K."/>
            <person name="Peng R."/>
            <person name="Blom J."/>
            <person name="Li Y.-Z."/>
        </authorList>
    </citation>
    <scope>NUCLEOTIDE SEQUENCE [LARGE SCALE GENOMIC DNA]</scope>
    <source>
        <strain evidence="1 2">So0007-03</strain>
    </source>
</reference>
<evidence type="ECO:0000313" key="2">
    <source>
        <dbReference type="Proteomes" id="UP000075502"/>
    </source>
</evidence>
<comment type="caution">
    <text evidence="1">The sequence shown here is derived from an EMBL/GenBank/DDBJ whole genome shotgun (WGS) entry which is preliminary data.</text>
</comment>
<dbReference type="Gene3D" id="3.40.30.10">
    <property type="entry name" value="Glutaredoxin"/>
    <property type="match status" value="1"/>
</dbReference>
<accession>A0A150U379</accession>
<protein>
    <submittedName>
        <fullName evidence="1">Uncharacterized protein</fullName>
    </submittedName>
</protein>
<organism evidence="1 2">
    <name type="scientific">Sorangium cellulosum</name>
    <name type="common">Polyangium cellulosum</name>
    <dbReference type="NCBI Taxonomy" id="56"/>
    <lineage>
        <taxon>Bacteria</taxon>
        <taxon>Pseudomonadati</taxon>
        <taxon>Myxococcota</taxon>
        <taxon>Polyangia</taxon>
        <taxon>Polyangiales</taxon>
        <taxon>Polyangiaceae</taxon>
        <taxon>Sorangium</taxon>
    </lineage>
</organism>
<dbReference type="SUPFAM" id="SSF52833">
    <property type="entry name" value="Thioredoxin-like"/>
    <property type="match status" value="1"/>
</dbReference>
<dbReference type="EMBL" id="JEME01000041">
    <property type="protein sequence ID" value="KYG11362.1"/>
    <property type="molecule type" value="Genomic_DNA"/>
</dbReference>
<sequence length="138" mass="15234">MLKIWGRISSIDVRKVVFTAQMLHLPFERIDAGAAFGITKTPEYLARNPNALVPTLEDGDFVLFVLAERWFKALSMTCPCSRRCTGGSWRRGTSPLRGCMIEPMRVPGPRGGCSPPSARIARRTKLRGAALDRPFASA</sequence>